<dbReference type="VEuPathDB" id="PlasmoDB:PCOAH_00003170"/>
<keyword evidence="2" id="KW-1133">Transmembrane helix</keyword>
<feature type="region of interest" description="Disordered" evidence="1">
    <location>
        <begin position="230"/>
        <end position="330"/>
    </location>
</feature>
<reference evidence="4" key="1">
    <citation type="submission" date="2016-06" db="EMBL/GenBank/DDBJ databases">
        <title>First high quality genome sequence of Plasmodium coatneyi using continuous long reads from single molecule, real-time sequencing.</title>
        <authorList>
            <person name="Chien J.-T."/>
            <person name="Pakala S.B."/>
            <person name="Geraldo J.A."/>
            <person name="Lapp S.A."/>
            <person name="Barnwell J.W."/>
            <person name="Kissinger J.C."/>
            <person name="Galinski M.R."/>
            <person name="Humphrey J.C."/>
        </authorList>
    </citation>
    <scope>NUCLEOTIDE SEQUENCE [LARGE SCALE GENOMIC DNA]</scope>
    <source>
        <strain evidence="4">Hackeri</strain>
    </source>
</reference>
<feature type="transmembrane region" description="Helical" evidence="2">
    <location>
        <begin position="336"/>
        <end position="358"/>
    </location>
</feature>
<dbReference type="AlphaFoldDB" id="A0A1B1DTM6"/>
<sequence>MAPLSQKVNLKELPSKTEFYDIFDAASGYNYCPNGVEPTGKVEQLRSKLNDYTGLKDQERCITKAYCYACSMKKKQPSDHGKTHLEGASCRFFYYWMGNKYPRPLDEEVFSDLMDDIYRTLGALFHNEECVFQYRFVNKTTFEPMKKIYEHYHDCNYVKQYLEQHLQERDQQPDAEWADYVDKVTKACTAVEAQCNGGTTNNESYCDEYNSTYKAYCDGVSQTSLTCSKVKEREPGSDAEAPAEQESKQAMVGAPGPHTATPLVSDGLQSSDGTDSLQGSLEGSPISVKLPHMETLLGDGGQLPISRPGSREGGGSQPSHTTTSTDGSGAAVGGGVVPGVSCAGLALVGLPTIMFLLYKYTSAFSSIKDFFRGGGGGNSTNNRNGRGSNSNSRNRGKRSIKHEVDTLTDTSTGRSTIDSTAGGDDLSDDSSLYTAAPSVRANNNRRQRHNRNNISYGRM</sequence>
<keyword evidence="2" id="KW-0812">Transmembrane</keyword>
<dbReference type="KEGG" id="pcot:PCOAH_00003170"/>
<keyword evidence="2" id="KW-0472">Membrane</keyword>
<keyword evidence="4" id="KW-1185">Reference proteome</keyword>
<accession>A0A1B1DTM6</accession>
<evidence type="ECO:0000256" key="1">
    <source>
        <dbReference type="SAM" id="MobiDB-lite"/>
    </source>
</evidence>
<feature type="compositionally biased region" description="Polar residues" evidence="1">
    <location>
        <begin position="407"/>
        <end position="417"/>
    </location>
</feature>
<feature type="compositionally biased region" description="Polar residues" evidence="1">
    <location>
        <begin position="267"/>
        <end position="281"/>
    </location>
</feature>
<evidence type="ECO:0000313" key="3">
    <source>
        <dbReference type="EMBL" id="ANQ05957.1"/>
    </source>
</evidence>
<feature type="region of interest" description="Disordered" evidence="1">
    <location>
        <begin position="374"/>
        <end position="459"/>
    </location>
</feature>
<feature type="compositionally biased region" description="Low complexity" evidence="1">
    <location>
        <begin position="319"/>
        <end position="329"/>
    </location>
</feature>
<evidence type="ECO:0000313" key="4">
    <source>
        <dbReference type="Proteomes" id="UP000092716"/>
    </source>
</evidence>
<feature type="compositionally biased region" description="Low complexity" evidence="1">
    <location>
        <begin position="379"/>
        <end position="393"/>
    </location>
</feature>
<dbReference type="EMBL" id="CP016240">
    <property type="protein sequence ID" value="ANQ05957.1"/>
    <property type="molecule type" value="Genomic_DNA"/>
</dbReference>
<dbReference type="Proteomes" id="UP000092716">
    <property type="component" value="Chromosome 2"/>
</dbReference>
<dbReference type="GeneID" id="30907037"/>
<gene>
    <name evidence="3" type="ORF">PCOAH_00003170</name>
</gene>
<feature type="compositionally biased region" description="Low complexity" evidence="1">
    <location>
        <begin position="418"/>
        <end position="442"/>
    </location>
</feature>
<protein>
    <submittedName>
        <fullName evidence="3">KIR protein</fullName>
    </submittedName>
</protein>
<dbReference type="RefSeq" id="XP_019912652.1">
    <property type="nucleotide sequence ID" value="XM_020057132.1"/>
</dbReference>
<dbReference type="OrthoDB" id="10584072at2759"/>
<proteinExistence type="predicted"/>
<name>A0A1B1DTM6_9APIC</name>
<organism evidence="3 4">
    <name type="scientific">Plasmodium coatneyi</name>
    <dbReference type="NCBI Taxonomy" id="208452"/>
    <lineage>
        <taxon>Eukaryota</taxon>
        <taxon>Sar</taxon>
        <taxon>Alveolata</taxon>
        <taxon>Apicomplexa</taxon>
        <taxon>Aconoidasida</taxon>
        <taxon>Haemosporida</taxon>
        <taxon>Plasmodiidae</taxon>
        <taxon>Plasmodium</taxon>
    </lineage>
</organism>
<evidence type="ECO:0000256" key="2">
    <source>
        <dbReference type="SAM" id="Phobius"/>
    </source>
</evidence>